<dbReference type="SUPFAM" id="SSF55729">
    <property type="entry name" value="Acyl-CoA N-acyltransferases (Nat)"/>
    <property type="match status" value="1"/>
</dbReference>
<accession>A0A931C9N8</accession>
<proteinExistence type="predicted"/>
<dbReference type="Pfam" id="PF00583">
    <property type="entry name" value="Acetyltransf_1"/>
    <property type="match status" value="1"/>
</dbReference>
<protein>
    <submittedName>
        <fullName evidence="4">GNAT family N-acetyltransferase</fullName>
    </submittedName>
</protein>
<gene>
    <name evidence="4" type="ORF">I4J89_31435</name>
</gene>
<dbReference type="GO" id="GO:0016747">
    <property type="term" value="F:acyltransferase activity, transferring groups other than amino-acyl groups"/>
    <property type="evidence" value="ECO:0007669"/>
    <property type="project" value="InterPro"/>
</dbReference>
<dbReference type="PANTHER" id="PTHR43877:SF5">
    <property type="entry name" value="BLL8307 PROTEIN"/>
    <property type="match status" value="1"/>
</dbReference>
<evidence type="ECO:0000259" key="3">
    <source>
        <dbReference type="PROSITE" id="PS51186"/>
    </source>
</evidence>
<dbReference type="InterPro" id="IPR016181">
    <property type="entry name" value="Acyl_CoA_acyltransferase"/>
</dbReference>
<reference evidence="4" key="1">
    <citation type="submission" date="2020-11" db="EMBL/GenBank/DDBJ databases">
        <title>Isolation and identification of active actinomycetes.</title>
        <authorList>
            <person name="Sun X."/>
        </authorList>
    </citation>
    <scope>NUCLEOTIDE SEQUENCE</scope>
    <source>
        <strain evidence="4">NEAU-A11</strain>
    </source>
</reference>
<dbReference type="PANTHER" id="PTHR43877">
    <property type="entry name" value="AMINOALKYLPHOSPHONATE N-ACETYLTRANSFERASE-RELATED-RELATED"/>
    <property type="match status" value="1"/>
</dbReference>
<evidence type="ECO:0000313" key="4">
    <source>
        <dbReference type="EMBL" id="MBG0565970.1"/>
    </source>
</evidence>
<feature type="domain" description="N-acetyltransferase" evidence="3">
    <location>
        <begin position="4"/>
        <end position="153"/>
    </location>
</feature>
<dbReference type="CDD" id="cd04301">
    <property type="entry name" value="NAT_SF"/>
    <property type="match status" value="1"/>
</dbReference>
<dbReference type="Proteomes" id="UP000598146">
    <property type="component" value="Unassembled WGS sequence"/>
</dbReference>
<dbReference type="InterPro" id="IPR000182">
    <property type="entry name" value="GNAT_dom"/>
</dbReference>
<dbReference type="Gene3D" id="3.40.630.30">
    <property type="match status" value="1"/>
</dbReference>
<dbReference type="RefSeq" id="WP_196417733.1">
    <property type="nucleotide sequence ID" value="NZ_JADQTO010000017.1"/>
</dbReference>
<keyword evidence="2" id="KW-0012">Acyltransferase</keyword>
<keyword evidence="5" id="KW-1185">Reference proteome</keyword>
<evidence type="ECO:0000313" key="5">
    <source>
        <dbReference type="Proteomes" id="UP000598146"/>
    </source>
</evidence>
<dbReference type="AlphaFoldDB" id="A0A931C9N8"/>
<evidence type="ECO:0000256" key="1">
    <source>
        <dbReference type="ARBA" id="ARBA00022679"/>
    </source>
</evidence>
<comment type="caution">
    <text evidence="4">The sequence shown here is derived from an EMBL/GenBank/DDBJ whole genome shotgun (WGS) entry which is preliminary data.</text>
</comment>
<evidence type="ECO:0000256" key="2">
    <source>
        <dbReference type="ARBA" id="ARBA00023315"/>
    </source>
</evidence>
<name>A0A931C9N8_9ACTN</name>
<organism evidence="4 5">
    <name type="scientific">Actinoplanes aureus</name>
    <dbReference type="NCBI Taxonomy" id="2792083"/>
    <lineage>
        <taxon>Bacteria</taxon>
        <taxon>Bacillati</taxon>
        <taxon>Actinomycetota</taxon>
        <taxon>Actinomycetes</taxon>
        <taxon>Micromonosporales</taxon>
        <taxon>Micromonosporaceae</taxon>
        <taxon>Actinoplanes</taxon>
    </lineage>
</organism>
<keyword evidence="1" id="KW-0808">Transferase</keyword>
<sequence length="154" mass="16850">MRRIVVDDLSGPGIAALLREHLEEMRSITPPESTHALDLDGLRQPEVTFWSVYDGAELVGCGALKELDAVSAEVKSMRTAAAAQRRGVGSAVLGHLVAQARERGYARLYLETGSAGFFAPARALYRKFGFRYCEPFGDYRPDPNSVHMTLALVP</sequence>
<dbReference type="PROSITE" id="PS51186">
    <property type="entry name" value="GNAT"/>
    <property type="match status" value="1"/>
</dbReference>
<dbReference type="EMBL" id="JADQTO010000017">
    <property type="protein sequence ID" value="MBG0565970.1"/>
    <property type="molecule type" value="Genomic_DNA"/>
</dbReference>
<dbReference type="InterPro" id="IPR050832">
    <property type="entry name" value="Bact_Acetyltransf"/>
</dbReference>